<reference evidence="1 2" key="1">
    <citation type="submission" date="2016-10" db="EMBL/GenBank/DDBJ databases">
        <authorList>
            <person name="de Groot N.N."/>
        </authorList>
    </citation>
    <scope>NUCLEOTIDE SEQUENCE [LARGE SCALE GENOMIC DNA]</scope>
    <source>
        <strain evidence="1 2">NE2</strain>
    </source>
</reference>
<gene>
    <name evidence="1" type="ORF">SAMN05444581_10610</name>
</gene>
<evidence type="ECO:0000313" key="2">
    <source>
        <dbReference type="Proteomes" id="UP000198755"/>
    </source>
</evidence>
<dbReference type="EMBL" id="FOSN01000006">
    <property type="protein sequence ID" value="SFK32205.1"/>
    <property type="molecule type" value="Genomic_DNA"/>
</dbReference>
<dbReference type="STRING" id="1612308.SAMN05444581_10610"/>
<protein>
    <submittedName>
        <fullName evidence="1">Uncharacterized protein</fullName>
    </submittedName>
</protein>
<proteinExistence type="predicted"/>
<dbReference type="RefSeq" id="WP_139223563.1">
    <property type="nucleotide sequence ID" value="NZ_FOSN01000006.1"/>
</dbReference>
<keyword evidence="2" id="KW-1185">Reference proteome</keyword>
<sequence length="141" mass="16018">MKRIWIVLLALLFLAFCAFLWLLPAFLLGFMWGASEPGCDEGPVTDRSSTNGRGDVVEEYTNICGSIGSIIDYSIVLQLKGDEKMTTLATHEWLLYDYPQFTWINDDELNIALGNVAWVSHKVEKVGSIRITYSYTKTGWW</sequence>
<dbReference type="Proteomes" id="UP000198755">
    <property type="component" value="Unassembled WGS sequence"/>
</dbReference>
<accession>A0A1I3YK71</accession>
<name>A0A1I3YK71_9HYPH</name>
<dbReference type="AlphaFoldDB" id="A0A1I3YK71"/>
<evidence type="ECO:0000313" key="1">
    <source>
        <dbReference type="EMBL" id="SFK32205.1"/>
    </source>
</evidence>
<organism evidence="1 2">
    <name type="scientific">Methylocapsa palsarum</name>
    <dbReference type="NCBI Taxonomy" id="1612308"/>
    <lineage>
        <taxon>Bacteria</taxon>
        <taxon>Pseudomonadati</taxon>
        <taxon>Pseudomonadota</taxon>
        <taxon>Alphaproteobacteria</taxon>
        <taxon>Hyphomicrobiales</taxon>
        <taxon>Beijerinckiaceae</taxon>
        <taxon>Methylocapsa</taxon>
    </lineage>
</organism>